<organism evidence="4">
    <name type="scientific">Brachypodium distachyon</name>
    <name type="common">Purple false brome</name>
    <name type="synonym">Trachynia distachya</name>
    <dbReference type="NCBI Taxonomy" id="15368"/>
    <lineage>
        <taxon>Eukaryota</taxon>
        <taxon>Viridiplantae</taxon>
        <taxon>Streptophyta</taxon>
        <taxon>Embryophyta</taxon>
        <taxon>Tracheophyta</taxon>
        <taxon>Spermatophyta</taxon>
        <taxon>Magnoliopsida</taxon>
        <taxon>Liliopsida</taxon>
        <taxon>Poales</taxon>
        <taxon>Poaceae</taxon>
        <taxon>BOP clade</taxon>
        <taxon>Pooideae</taxon>
        <taxon>Stipodae</taxon>
        <taxon>Brachypodieae</taxon>
        <taxon>Brachypodium</taxon>
    </lineage>
</organism>
<evidence type="ECO:0000313" key="4">
    <source>
        <dbReference type="EMBL" id="KQJ88173.1"/>
    </source>
</evidence>
<dbReference type="InterPro" id="IPR004114">
    <property type="entry name" value="THUMP_dom"/>
</dbReference>
<evidence type="ECO:0000256" key="1">
    <source>
        <dbReference type="PROSITE-ProRule" id="PRU00529"/>
    </source>
</evidence>
<dbReference type="CDD" id="cd11717">
    <property type="entry name" value="THUMP_THUMPD1_like"/>
    <property type="match status" value="1"/>
</dbReference>
<dbReference type="PROSITE" id="PS51165">
    <property type="entry name" value="THUMP"/>
    <property type="match status" value="1"/>
</dbReference>
<dbReference type="Pfam" id="PF02926">
    <property type="entry name" value="THUMP"/>
    <property type="match status" value="1"/>
</dbReference>
<evidence type="ECO:0000259" key="3">
    <source>
        <dbReference type="PROSITE" id="PS51165"/>
    </source>
</evidence>
<protein>
    <recommendedName>
        <fullName evidence="3">THUMP domain-containing protein</fullName>
    </recommendedName>
</protein>
<dbReference type="SMART" id="SM00981">
    <property type="entry name" value="THUMP"/>
    <property type="match status" value="1"/>
</dbReference>
<feature type="compositionally biased region" description="Basic and acidic residues" evidence="2">
    <location>
        <begin position="79"/>
        <end position="97"/>
    </location>
</feature>
<dbReference type="AlphaFoldDB" id="I1IL10"/>
<proteinExistence type="predicted"/>
<dbReference type="EnsemblPlants" id="KQJ88173">
    <property type="protein sequence ID" value="KQJ88173"/>
    <property type="gene ID" value="BRADI_4g16160v3"/>
</dbReference>
<accession>I1IL10</accession>
<dbReference type="EMBL" id="CM000883">
    <property type="protein sequence ID" value="KQJ88173.1"/>
    <property type="molecule type" value="Genomic_DNA"/>
</dbReference>
<feature type="region of interest" description="Disordered" evidence="2">
    <location>
        <begin position="77"/>
        <end position="230"/>
    </location>
</feature>
<feature type="compositionally biased region" description="Basic residues" evidence="2">
    <location>
        <begin position="18"/>
        <end position="31"/>
    </location>
</feature>
<dbReference type="PANTHER" id="PTHR13452">
    <property type="entry name" value="THUMP DOMAIN CONTAINING PROTEIN 1-RELATED"/>
    <property type="match status" value="1"/>
</dbReference>
<reference evidence="4 5" key="1">
    <citation type="journal article" date="2010" name="Nature">
        <title>Genome sequencing and analysis of the model grass Brachypodium distachyon.</title>
        <authorList>
            <consortium name="International Brachypodium Initiative"/>
        </authorList>
    </citation>
    <scope>NUCLEOTIDE SEQUENCE [LARGE SCALE GENOMIC DNA]</scope>
    <source>
        <strain evidence="4 5">Bd21</strain>
    </source>
</reference>
<dbReference type="PANTHER" id="PTHR13452:SF10">
    <property type="entry name" value="THUMP DOMAIN-CONTAINING PROTEIN 1"/>
    <property type="match status" value="1"/>
</dbReference>
<reference evidence="4" key="2">
    <citation type="submission" date="2017-06" db="EMBL/GenBank/DDBJ databases">
        <title>WGS assembly of Brachypodium distachyon.</title>
        <authorList>
            <consortium name="The International Brachypodium Initiative"/>
            <person name="Lucas S."/>
            <person name="Harmon-Smith M."/>
            <person name="Lail K."/>
            <person name="Tice H."/>
            <person name="Grimwood J."/>
            <person name="Bruce D."/>
            <person name="Barry K."/>
            <person name="Shu S."/>
            <person name="Lindquist E."/>
            <person name="Wang M."/>
            <person name="Pitluck S."/>
            <person name="Vogel J.P."/>
            <person name="Garvin D.F."/>
            <person name="Mockler T.C."/>
            <person name="Schmutz J."/>
            <person name="Rokhsar D."/>
            <person name="Bevan M.W."/>
        </authorList>
    </citation>
    <scope>NUCLEOTIDE SEQUENCE</scope>
    <source>
        <strain evidence="4">Bd21</strain>
    </source>
</reference>
<dbReference type="FunFam" id="3.30.2300.10:FF:000001">
    <property type="entry name" value="THUMP domain-containing protein 1"/>
    <property type="match status" value="1"/>
</dbReference>
<dbReference type="GO" id="GO:0006400">
    <property type="term" value="P:tRNA modification"/>
    <property type="evidence" value="ECO:0000318"/>
    <property type="project" value="GO_Central"/>
</dbReference>
<feature type="compositionally biased region" description="Basic and acidic residues" evidence="2">
    <location>
        <begin position="174"/>
        <end position="230"/>
    </location>
</feature>
<sequence length="406" mass="44627">MASAAGKPNPTAAGDTKGRKRKFLPHGKPVRKGAYPLRPGVQGFFLTCDGGRERQATREAISLLDTFYEDLVDGNVSDVKSKSIPDKPMNKKIKFDDSDSSDDEDEDHSVEEAGNGNNAEEVEAKPSEQQQEVLDTSETACKGNEEVETADGSAPKKLRVEDPPVSELTGPNESTDKPTETTGKPKESTDKATETIDKPKESTDKPTESTDKPKDSTAKPKASNDRPIDDLIDEDLKQLGDRKKRLFASLDSGCNGCIFIQMHKRDGDPGPVEIVQNMMSSAASTRKHMSRFILRFLPAEVVCYASEEEITRAISPLVEKYFPKESPSGLKFAVLYEARSNTGIDRMKIINAVAKSVPQPHKVDLSNPDKTIVVQIAKTICMIGVVERYKELSKFNLRQLSSPPEK</sequence>
<feature type="compositionally biased region" description="Acidic residues" evidence="2">
    <location>
        <begin position="98"/>
        <end position="109"/>
    </location>
</feature>
<dbReference type="OrthoDB" id="367221at2759"/>
<dbReference type="InterPro" id="IPR040183">
    <property type="entry name" value="THUMPD1-like"/>
</dbReference>
<dbReference type="GO" id="GO:0003723">
    <property type="term" value="F:RNA binding"/>
    <property type="evidence" value="ECO:0000318"/>
    <property type="project" value="GO_Central"/>
</dbReference>
<evidence type="ECO:0000313" key="5">
    <source>
        <dbReference type="EnsemblPlants" id="KQJ88173"/>
    </source>
</evidence>
<dbReference type="STRING" id="15368.I1IL10"/>
<gene>
    <name evidence="5" type="primary">LOC100835461</name>
    <name evidence="4" type="ORF">BRADI_4g16160v3</name>
</gene>
<dbReference type="RefSeq" id="XP_003577443.1">
    <property type="nucleotide sequence ID" value="XM_003577395.4"/>
</dbReference>
<dbReference type="GeneID" id="100835461"/>
<dbReference type="eggNOG" id="KOG3943">
    <property type="taxonomic scope" value="Eukaryota"/>
</dbReference>
<dbReference type="OMA" id="DHQKKDD"/>
<feature type="domain" description="THUMP" evidence="3">
    <location>
        <begin position="281"/>
        <end position="387"/>
    </location>
</feature>
<feature type="compositionally biased region" description="Polar residues" evidence="2">
    <location>
        <begin position="127"/>
        <end position="139"/>
    </location>
</feature>
<evidence type="ECO:0000256" key="2">
    <source>
        <dbReference type="SAM" id="MobiDB-lite"/>
    </source>
</evidence>
<name>I1IL10_BRADI</name>
<dbReference type="Gramene" id="KQJ88173">
    <property type="protein sequence ID" value="KQJ88173"/>
    <property type="gene ID" value="BRADI_4g16160v3"/>
</dbReference>
<dbReference type="Proteomes" id="UP000008810">
    <property type="component" value="Chromosome 4"/>
</dbReference>
<dbReference type="Gene3D" id="3.30.2300.10">
    <property type="entry name" value="THUMP superfamily"/>
    <property type="match status" value="1"/>
</dbReference>
<dbReference type="SUPFAM" id="SSF143437">
    <property type="entry name" value="THUMP domain-like"/>
    <property type="match status" value="1"/>
</dbReference>
<reference evidence="5" key="3">
    <citation type="submission" date="2018-08" db="UniProtKB">
        <authorList>
            <consortium name="EnsemblPlants"/>
        </authorList>
    </citation>
    <scope>IDENTIFICATION</scope>
    <source>
        <strain evidence="5">cv. Bd21</strain>
    </source>
</reference>
<dbReference type="KEGG" id="bdi:100835461"/>
<dbReference type="FunCoup" id="I1IL10">
    <property type="interactions" value="474"/>
</dbReference>
<dbReference type="HOGENOM" id="CLU_039352_1_0_1"/>
<evidence type="ECO:0000313" key="6">
    <source>
        <dbReference type="Proteomes" id="UP000008810"/>
    </source>
</evidence>
<keyword evidence="1" id="KW-0694">RNA-binding</keyword>
<feature type="region of interest" description="Disordered" evidence="2">
    <location>
        <begin position="1"/>
        <end position="40"/>
    </location>
</feature>
<dbReference type="GO" id="GO:0005634">
    <property type="term" value="C:nucleus"/>
    <property type="evidence" value="ECO:0007669"/>
    <property type="project" value="EnsemblPlants"/>
</dbReference>
<keyword evidence="6" id="KW-1185">Reference proteome</keyword>